<keyword evidence="2" id="KW-1185">Reference proteome</keyword>
<dbReference type="AlphaFoldDB" id="A0A834SX86"/>
<reference evidence="1" key="1">
    <citation type="submission" date="2020-09" db="EMBL/GenBank/DDBJ databases">
        <title>Genome-Enabled Discovery of Anthraquinone Biosynthesis in Senna tora.</title>
        <authorList>
            <person name="Kang S.-H."/>
            <person name="Pandey R.P."/>
            <person name="Lee C.-M."/>
            <person name="Sim J.-S."/>
            <person name="Jeong J.-T."/>
            <person name="Choi B.-S."/>
            <person name="Jung M."/>
            <person name="Ginzburg D."/>
            <person name="Zhao K."/>
            <person name="Won S.Y."/>
            <person name="Oh T.-J."/>
            <person name="Yu Y."/>
            <person name="Kim N.-H."/>
            <person name="Lee O.R."/>
            <person name="Lee T.-H."/>
            <person name="Bashyal P."/>
            <person name="Kim T.-S."/>
            <person name="Lee W.-H."/>
            <person name="Kawkins C."/>
            <person name="Kim C.-K."/>
            <person name="Kim J.S."/>
            <person name="Ahn B.O."/>
            <person name="Rhee S.Y."/>
            <person name="Sohng J.K."/>
        </authorList>
    </citation>
    <scope>NUCLEOTIDE SEQUENCE</scope>
    <source>
        <tissue evidence="1">Leaf</tissue>
    </source>
</reference>
<organism evidence="1 2">
    <name type="scientific">Senna tora</name>
    <dbReference type="NCBI Taxonomy" id="362788"/>
    <lineage>
        <taxon>Eukaryota</taxon>
        <taxon>Viridiplantae</taxon>
        <taxon>Streptophyta</taxon>
        <taxon>Embryophyta</taxon>
        <taxon>Tracheophyta</taxon>
        <taxon>Spermatophyta</taxon>
        <taxon>Magnoliopsida</taxon>
        <taxon>eudicotyledons</taxon>
        <taxon>Gunneridae</taxon>
        <taxon>Pentapetalae</taxon>
        <taxon>rosids</taxon>
        <taxon>fabids</taxon>
        <taxon>Fabales</taxon>
        <taxon>Fabaceae</taxon>
        <taxon>Caesalpinioideae</taxon>
        <taxon>Cassia clade</taxon>
        <taxon>Senna</taxon>
    </lineage>
</organism>
<name>A0A834SX86_9FABA</name>
<dbReference type="EMBL" id="JAAIUW010000010">
    <property type="protein sequence ID" value="KAF7811749.1"/>
    <property type="molecule type" value="Genomic_DNA"/>
</dbReference>
<dbReference type="Proteomes" id="UP000634136">
    <property type="component" value="Unassembled WGS sequence"/>
</dbReference>
<accession>A0A834SX86</accession>
<evidence type="ECO:0000313" key="2">
    <source>
        <dbReference type="Proteomes" id="UP000634136"/>
    </source>
</evidence>
<proteinExistence type="predicted"/>
<evidence type="ECO:0000313" key="1">
    <source>
        <dbReference type="EMBL" id="KAF7811749.1"/>
    </source>
</evidence>
<protein>
    <submittedName>
        <fullName evidence="1">Uncharacterized protein</fullName>
    </submittedName>
</protein>
<sequence length="33" mass="3826">MAVVAPCYILFVDAYYEKNLKYSHMEEALDEVA</sequence>
<gene>
    <name evidence="1" type="ORF">G2W53_032725</name>
</gene>
<comment type="caution">
    <text evidence="1">The sequence shown here is derived from an EMBL/GenBank/DDBJ whole genome shotgun (WGS) entry which is preliminary data.</text>
</comment>